<feature type="compositionally biased region" description="Basic and acidic residues" evidence="1">
    <location>
        <begin position="1"/>
        <end position="10"/>
    </location>
</feature>
<organism evidence="2 3">
    <name type="scientific">Chlamydomonas reinhardtii</name>
    <name type="common">Chlamydomonas smithii</name>
    <dbReference type="NCBI Taxonomy" id="3055"/>
    <lineage>
        <taxon>Eukaryota</taxon>
        <taxon>Viridiplantae</taxon>
        <taxon>Chlorophyta</taxon>
        <taxon>core chlorophytes</taxon>
        <taxon>Chlorophyceae</taxon>
        <taxon>CS clade</taxon>
        <taxon>Chlamydomonadales</taxon>
        <taxon>Chlamydomonadaceae</taxon>
        <taxon>Chlamydomonas</taxon>
    </lineage>
</organism>
<accession>A0A2K3D6E9</accession>
<feature type="compositionally biased region" description="Basic and acidic residues" evidence="1">
    <location>
        <begin position="17"/>
        <end position="30"/>
    </location>
</feature>
<dbReference type="GeneID" id="5719610"/>
<keyword evidence="3" id="KW-1185">Reference proteome</keyword>
<sequence length="98" mass="10962">MDANRKRPSGDESPMEVSEKDDNMRVEKRNSASGEAQQVPPAVQAAIYAAVGASEERITNAIRTSEERTKEVIKTMVNQAVREALRNYLSVDQLQSRR</sequence>
<dbReference type="EMBL" id="CM008973">
    <property type="protein sequence ID" value="PNW76104.1"/>
    <property type="molecule type" value="Genomic_DNA"/>
</dbReference>
<feature type="region of interest" description="Disordered" evidence="1">
    <location>
        <begin position="1"/>
        <end position="39"/>
    </location>
</feature>
<dbReference type="PaxDb" id="3055-EDP02914"/>
<dbReference type="Proteomes" id="UP000006906">
    <property type="component" value="Chromosome 12"/>
</dbReference>
<dbReference type="RefSeq" id="XP_001693978.2">
    <property type="nucleotide sequence ID" value="XM_001693926.2"/>
</dbReference>
<name>A0A2K3D6E9_CHLRE</name>
<dbReference type="Gramene" id="PNW76104">
    <property type="protein sequence ID" value="PNW76104"/>
    <property type="gene ID" value="CHLRE_12g547650v5"/>
</dbReference>
<dbReference type="ExpressionAtlas" id="A0A2K3D6E9">
    <property type="expression patterns" value="differential"/>
</dbReference>
<gene>
    <name evidence="2" type="ORF">CHLRE_12g547650v5</name>
</gene>
<evidence type="ECO:0000313" key="3">
    <source>
        <dbReference type="Proteomes" id="UP000006906"/>
    </source>
</evidence>
<proteinExistence type="predicted"/>
<reference evidence="2 3" key="1">
    <citation type="journal article" date="2007" name="Science">
        <title>The Chlamydomonas genome reveals the evolution of key animal and plant functions.</title>
        <authorList>
            <person name="Merchant S.S."/>
            <person name="Prochnik S.E."/>
            <person name="Vallon O."/>
            <person name="Harris E.H."/>
            <person name="Karpowicz S.J."/>
            <person name="Witman G.B."/>
            <person name="Terry A."/>
            <person name="Salamov A."/>
            <person name="Fritz-Laylin L.K."/>
            <person name="Marechal-Drouard L."/>
            <person name="Marshall W.F."/>
            <person name="Qu L.H."/>
            <person name="Nelson D.R."/>
            <person name="Sanderfoot A.A."/>
            <person name="Spalding M.H."/>
            <person name="Kapitonov V.V."/>
            <person name="Ren Q."/>
            <person name="Ferris P."/>
            <person name="Lindquist E."/>
            <person name="Shapiro H."/>
            <person name="Lucas S.M."/>
            <person name="Grimwood J."/>
            <person name="Schmutz J."/>
            <person name="Cardol P."/>
            <person name="Cerutti H."/>
            <person name="Chanfreau G."/>
            <person name="Chen C.L."/>
            <person name="Cognat V."/>
            <person name="Croft M.T."/>
            <person name="Dent R."/>
            <person name="Dutcher S."/>
            <person name="Fernandez E."/>
            <person name="Fukuzawa H."/>
            <person name="Gonzalez-Ballester D."/>
            <person name="Gonzalez-Halphen D."/>
            <person name="Hallmann A."/>
            <person name="Hanikenne M."/>
            <person name="Hippler M."/>
            <person name="Inwood W."/>
            <person name="Jabbari K."/>
            <person name="Kalanon M."/>
            <person name="Kuras R."/>
            <person name="Lefebvre P.A."/>
            <person name="Lemaire S.D."/>
            <person name="Lobanov A.V."/>
            <person name="Lohr M."/>
            <person name="Manuell A."/>
            <person name="Meier I."/>
            <person name="Mets L."/>
            <person name="Mittag M."/>
            <person name="Mittelmeier T."/>
            <person name="Moroney J.V."/>
            <person name="Moseley J."/>
            <person name="Napoli C."/>
            <person name="Nedelcu A.M."/>
            <person name="Niyogi K."/>
            <person name="Novoselov S.V."/>
            <person name="Paulsen I.T."/>
            <person name="Pazour G."/>
            <person name="Purton S."/>
            <person name="Ral J.P."/>
            <person name="Riano-Pachon D.M."/>
            <person name="Riekhof W."/>
            <person name="Rymarquis L."/>
            <person name="Schroda M."/>
            <person name="Stern D."/>
            <person name="Umen J."/>
            <person name="Willows R."/>
            <person name="Wilson N."/>
            <person name="Zimmer S.L."/>
            <person name="Allmer J."/>
            <person name="Balk J."/>
            <person name="Bisova K."/>
            <person name="Chen C.J."/>
            <person name="Elias M."/>
            <person name="Gendler K."/>
            <person name="Hauser C."/>
            <person name="Lamb M.R."/>
            <person name="Ledford H."/>
            <person name="Long J.C."/>
            <person name="Minagawa J."/>
            <person name="Page M.D."/>
            <person name="Pan J."/>
            <person name="Pootakham W."/>
            <person name="Roje S."/>
            <person name="Rose A."/>
            <person name="Stahlberg E."/>
            <person name="Terauchi A.M."/>
            <person name="Yang P."/>
            <person name="Ball S."/>
            <person name="Bowler C."/>
            <person name="Dieckmann C.L."/>
            <person name="Gladyshev V.N."/>
            <person name="Green P."/>
            <person name="Jorgensen R."/>
            <person name="Mayfield S."/>
            <person name="Mueller-Roeber B."/>
            <person name="Rajamani S."/>
            <person name="Sayre R.T."/>
            <person name="Brokstein P."/>
            <person name="Dubchak I."/>
            <person name="Goodstein D."/>
            <person name="Hornick L."/>
            <person name="Huang Y.W."/>
            <person name="Jhaveri J."/>
            <person name="Luo Y."/>
            <person name="Martinez D."/>
            <person name="Ngau W.C."/>
            <person name="Otillar B."/>
            <person name="Poliakov A."/>
            <person name="Porter A."/>
            <person name="Szajkowski L."/>
            <person name="Werner G."/>
            <person name="Zhou K."/>
            <person name="Grigoriev I.V."/>
            <person name="Rokhsar D.S."/>
            <person name="Grossman A.R."/>
        </authorList>
    </citation>
    <scope>NUCLEOTIDE SEQUENCE [LARGE SCALE GENOMIC DNA]</scope>
    <source>
        <strain evidence="3">CC-503</strain>
    </source>
</reference>
<dbReference type="KEGG" id="cre:CHLRE_12g547650v5"/>
<dbReference type="InParanoid" id="A0A2K3D6E9"/>
<dbReference type="AlphaFoldDB" id="A0A2K3D6E9"/>
<evidence type="ECO:0000256" key="1">
    <source>
        <dbReference type="SAM" id="MobiDB-lite"/>
    </source>
</evidence>
<protein>
    <submittedName>
        <fullName evidence="2">Uncharacterized protein</fullName>
    </submittedName>
</protein>
<evidence type="ECO:0000313" key="2">
    <source>
        <dbReference type="EMBL" id="PNW76104.1"/>
    </source>
</evidence>